<dbReference type="GO" id="GO:0043461">
    <property type="term" value="P:proton-transporting ATP synthase complex assembly"/>
    <property type="evidence" value="ECO:0007669"/>
    <property type="project" value="InterPro"/>
</dbReference>
<dbReference type="PANTHER" id="PTHR21013:SF10">
    <property type="entry name" value="ATP SYNTHASE MITOCHONDRIAL F1 COMPLEX ASSEMBLY FACTOR 2"/>
    <property type="match status" value="1"/>
</dbReference>
<dbReference type="InterPro" id="IPR042272">
    <property type="entry name" value="ATP12_ATP_synth-F1-assembly_N"/>
</dbReference>
<dbReference type="Proteomes" id="UP000554342">
    <property type="component" value="Unassembled WGS sequence"/>
</dbReference>
<dbReference type="Gene3D" id="3.30.2180.10">
    <property type="entry name" value="ATP12-like"/>
    <property type="match status" value="1"/>
</dbReference>
<proteinExistence type="inferred from homology"/>
<dbReference type="SUPFAM" id="SSF160909">
    <property type="entry name" value="ATP12-like"/>
    <property type="match status" value="1"/>
</dbReference>
<reference evidence="4 5" key="1">
    <citation type="submission" date="2020-08" db="EMBL/GenBank/DDBJ databases">
        <title>Genomic Encyclopedia of Type Strains, Phase IV (KMG-IV): sequencing the most valuable type-strain genomes for metagenomic binning, comparative biology and taxonomic classification.</title>
        <authorList>
            <person name="Goeker M."/>
        </authorList>
    </citation>
    <scope>NUCLEOTIDE SEQUENCE [LARGE SCALE GENOMIC DNA]</scope>
    <source>
        <strain evidence="4 5">DSM 27203</strain>
    </source>
</reference>
<protein>
    <submittedName>
        <fullName evidence="4">Chaperone required for assembly of F1-ATPase</fullName>
    </submittedName>
</protein>
<dbReference type="PANTHER" id="PTHR21013">
    <property type="entry name" value="ATP SYNTHASE MITOCHONDRIAL F1 COMPLEX ASSEMBLY FACTOR 2/ATP12 PROTEIN, MITOCHONDRIAL PRECURSOR"/>
    <property type="match status" value="1"/>
</dbReference>
<sequence length="235" mass="25561">MKRFWKSVTITQVEGSGYGIALDERPVRTPGRALLHVPAPALADAIAEEWRAVADELDPRAMILTGLSNAAIDRVAPDPATFAAGLAVYGESDLLCYRADSPDELVARQQALWEPHLEWARTRYDVHFARATGIMHVAQPDETVTRLAEAVIARNSFTLAALSPIVSLTGSLVLALALAEGAADADTIWTAASLDEEFQAGQWGRDTLAEQARADKRIQFDAAVRFLKLLDPDRS</sequence>
<dbReference type="AlphaFoldDB" id="A0A840Z0E8"/>
<evidence type="ECO:0000313" key="5">
    <source>
        <dbReference type="Proteomes" id="UP000554342"/>
    </source>
</evidence>
<dbReference type="InterPro" id="IPR023335">
    <property type="entry name" value="ATP12_ortho_dom_sf"/>
</dbReference>
<dbReference type="Gene3D" id="1.10.3580.10">
    <property type="entry name" value="ATP12 ATPase"/>
    <property type="match status" value="1"/>
</dbReference>
<dbReference type="RefSeq" id="WP_184004409.1">
    <property type="nucleotide sequence ID" value="NZ_BAABIF010000001.1"/>
</dbReference>
<dbReference type="InterPro" id="IPR011419">
    <property type="entry name" value="ATP12_ATP_synth-F1-assembly"/>
</dbReference>
<comment type="similarity">
    <text evidence="1">Belongs to the ATP12 family.</text>
</comment>
<comment type="caution">
    <text evidence="4">The sequence shown here is derived from an EMBL/GenBank/DDBJ whole genome shotgun (WGS) entry which is preliminary data.</text>
</comment>
<dbReference type="Pfam" id="PF07542">
    <property type="entry name" value="ATP12"/>
    <property type="match status" value="1"/>
</dbReference>
<dbReference type="EMBL" id="JACIJI010000004">
    <property type="protein sequence ID" value="MBB5719448.1"/>
    <property type="molecule type" value="Genomic_DNA"/>
</dbReference>
<evidence type="ECO:0000313" key="4">
    <source>
        <dbReference type="EMBL" id="MBB5719448.1"/>
    </source>
</evidence>
<organism evidence="4 5">
    <name type="scientific">Stakelama sediminis</name>
    <dbReference type="NCBI Taxonomy" id="463200"/>
    <lineage>
        <taxon>Bacteria</taxon>
        <taxon>Pseudomonadati</taxon>
        <taxon>Pseudomonadota</taxon>
        <taxon>Alphaproteobacteria</taxon>
        <taxon>Sphingomonadales</taxon>
        <taxon>Sphingomonadaceae</taxon>
        <taxon>Stakelama</taxon>
    </lineage>
</organism>
<evidence type="ECO:0000256" key="2">
    <source>
        <dbReference type="ARBA" id="ARBA00022946"/>
    </source>
</evidence>
<gene>
    <name evidence="4" type="ORF">FHR23_002389</name>
</gene>
<evidence type="ECO:0000256" key="1">
    <source>
        <dbReference type="ARBA" id="ARBA00008231"/>
    </source>
</evidence>
<name>A0A840Z0E8_9SPHN</name>
<keyword evidence="5" id="KW-1185">Reference proteome</keyword>
<keyword evidence="3" id="KW-0143">Chaperone</keyword>
<evidence type="ECO:0000256" key="3">
    <source>
        <dbReference type="ARBA" id="ARBA00023186"/>
    </source>
</evidence>
<keyword evidence="2" id="KW-0809">Transit peptide</keyword>
<accession>A0A840Z0E8</accession>